<evidence type="ECO:0000256" key="1">
    <source>
        <dbReference type="SAM" id="Phobius"/>
    </source>
</evidence>
<keyword evidence="1" id="KW-0812">Transmembrane</keyword>
<organism evidence="2">
    <name type="scientific">hydrothermal vent metagenome</name>
    <dbReference type="NCBI Taxonomy" id="652676"/>
    <lineage>
        <taxon>unclassified sequences</taxon>
        <taxon>metagenomes</taxon>
        <taxon>ecological metagenomes</taxon>
    </lineage>
</organism>
<evidence type="ECO:0000313" key="2">
    <source>
        <dbReference type="EMBL" id="VAX36305.1"/>
    </source>
</evidence>
<keyword evidence="1" id="KW-1133">Transmembrane helix</keyword>
<name>A0A3B1DW35_9ZZZZ</name>
<dbReference type="AlphaFoldDB" id="A0A3B1DW35"/>
<proteinExistence type="predicted"/>
<feature type="transmembrane region" description="Helical" evidence="1">
    <location>
        <begin position="93"/>
        <end position="113"/>
    </location>
</feature>
<dbReference type="EMBL" id="UOGJ01000091">
    <property type="protein sequence ID" value="VAX36305.1"/>
    <property type="molecule type" value="Genomic_DNA"/>
</dbReference>
<protein>
    <submittedName>
        <fullName evidence="2">Uncharacterized protein</fullName>
    </submittedName>
</protein>
<feature type="transmembrane region" description="Helical" evidence="1">
    <location>
        <begin position="7"/>
        <end position="24"/>
    </location>
</feature>
<sequence>MILFLFIYYLIGNLGFYFLAQRLFKEKRLAYIAFILLMFSSMGAALFQQMQIFFLFTAGVWFFYFLVGFAQTMEKKYFLGITFSSMVLVTTYMPFHFLTIFLIFILFFSIFYLKEFGRILKRSGGFISKNKILTIFCTMR</sequence>
<feature type="transmembrane region" description="Helical" evidence="1">
    <location>
        <begin position="30"/>
        <end position="47"/>
    </location>
</feature>
<keyword evidence="1" id="KW-0472">Membrane</keyword>
<reference evidence="2" key="1">
    <citation type="submission" date="2018-06" db="EMBL/GenBank/DDBJ databases">
        <authorList>
            <person name="Zhirakovskaya E."/>
        </authorList>
    </citation>
    <scope>NUCLEOTIDE SEQUENCE</scope>
</reference>
<accession>A0A3B1DW35</accession>
<gene>
    <name evidence="2" type="ORF">MNBD_UNCLBAC01-2</name>
</gene>
<feature type="transmembrane region" description="Helical" evidence="1">
    <location>
        <begin position="52"/>
        <end position="73"/>
    </location>
</feature>